<organism evidence="3 4">
    <name type="scientific">Teratosphaeria nubilosa</name>
    <dbReference type="NCBI Taxonomy" id="161662"/>
    <lineage>
        <taxon>Eukaryota</taxon>
        <taxon>Fungi</taxon>
        <taxon>Dikarya</taxon>
        <taxon>Ascomycota</taxon>
        <taxon>Pezizomycotina</taxon>
        <taxon>Dothideomycetes</taxon>
        <taxon>Dothideomycetidae</taxon>
        <taxon>Mycosphaerellales</taxon>
        <taxon>Teratosphaeriaceae</taxon>
        <taxon>Teratosphaeria</taxon>
    </lineage>
</organism>
<sequence>MVFLKNILLFTSVAVAAALAPLQPDAKMLEKRKTYLDLFTDIGTGMRAIETEANNWDGNSPPDALISAINQMNDAIVAVTQTTRGVPPTIPIEEKDAGGLTHFIHLVSISFLSPLRKSPCADASLNTRRPCRHMSARLGLRSKTRNPTSINTRRARRTCTTGSRRGETVGRRCVRSSIRESSFRTSRSSKLLAVIFLSSWMVLLRRFRSERAMMRRG</sequence>
<dbReference type="AlphaFoldDB" id="A0A6G1L0P0"/>
<accession>A0A6G1L0P0</accession>
<evidence type="ECO:0000256" key="2">
    <source>
        <dbReference type="SAM" id="SignalP"/>
    </source>
</evidence>
<dbReference type="EMBL" id="ML995871">
    <property type="protein sequence ID" value="KAF2766491.1"/>
    <property type="molecule type" value="Genomic_DNA"/>
</dbReference>
<feature type="region of interest" description="Disordered" evidence="1">
    <location>
        <begin position="144"/>
        <end position="168"/>
    </location>
</feature>
<keyword evidence="4" id="KW-1185">Reference proteome</keyword>
<name>A0A6G1L0P0_9PEZI</name>
<reference evidence="3" key="1">
    <citation type="journal article" date="2020" name="Stud. Mycol.">
        <title>101 Dothideomycetes genomes: a test case for predicting lifestyles and emergence of pathogens.</title>
        <authorList>
            <person name="Haridas S."/>
            <person name="Albert R."/>
            <person name="Binder M."/>
            <person name="Bloem J."/>
            <person name="Labutti K."/>
            <person name="Salamov A."/>
            <person name="Andreopoulos B."/>
            <person name="Baker S."/>
            <person name="Barry K."/>
            <person name="Bills G."/>
            <person name="Bluhm B."/>
            <person name="Cannon C."/>
            <person name="Castanera R."/>
            <person name="Culley D."/>
            <person name="Daum C."/>
            <person name="Ezra D."/>
            <person name="Gonzalez J."/>
            <person name="Henrissat B."/>
            <person name="Kuo A."/>
            <person name="Liang C."/>
            <person name="Lipzen A."/>
            <person name="Lutzoni F."/>
            <person name="Magnuson J."/>
            <person name="Mondo S."/>
            <person name="Nolan M."/>
            <person name="Ohm R."/>
            <person name="Pangilinan J."/>
            <person name="Park H.-J."/>
            <person name="Ramirez L."/>
            <person name="Alfaro M."/>
            <person name="Sun H."/>
            <person name="Tritt A."/>
            <person name="Yoshinaga Y."/>
            <person name="Zwiers L.-H."/>
            <person name="Turgeon B."/>
            <person name="Goodwin S."/>
            <person name="Spatafora J."/>
            <person name="Crous P."/>
            <person name="Grigoriev I."/>
        </authorList>
    </citation>
    <scope>NUCLEOTIDE SEQUENCE</scope>
    <source>
        <strain evidence="3">CBS 116005</strain>
    </source>
</reference>
<feature type="compositionally biased region" description="Polar residues" evidence="1">
    <location>
        <begin position="145"/>
        <end position="163"/>
    </location>
</feature>
<proteinExistence type="predicted"/>
<keyword evidence="2" id="KW-0732">Signal</keyword>
<protein>
    <submittedName>
        <fullName evidence="3">Uncharacterized protein</fullName>
    </submittedName>
</protein>
<feature type="signal peptide" evidence="2">
    <location>
        <begin position="1"/>
        <end position="18"/>
    </location>
</feature>
<feature type="chain" id="PRO_5026191593" evidence="2">
    <location>
        <begin position="19"/>
        <end position="217"/>
    </location>
</feature>
<dbReference type="Proteomes" id="UP000799436">
    <property type="component" value="Unassembled WGS sequence"/>
</dbReference>
<evidence type="ECO:0000313" key="3">
    <source>
        <dbReference type="EMBL" id="KAF2766491.1"/>
    </source>
</evidence>
<evidence type="ECO:0000256" key="1">
    <source>
        <dbReference type="SAM" id="MobiDB-lite"/>
    </source>
</evidence>
<gene>
    <name evidence="3" type="ORF">EJ03DRAFT_178327</name>
</gene>
<evidence type="ECO:0000313" key="4">
    <source>
        <dbReference type="Proteomes" id="UP000799436"/>
    </source>
</evidence>